<keyword evidence="2" id="KW-0378">Hydrolase</keyword>
<name>A0A2A4T727_9DELT</name>
<comment type="caution">
    <text evidence="4">The sequence shown here is derived from an EMBL/GenBank/DDBJ whole genome shotgun (WGS) entry which is preliminary data.</text>
</comment>
<reference evidence="5" key="1">
    <citation type="submission" date="2017-08" db="EMBL/GenBank/DDBJ databases">
        <title>A dynamic microbial community with high functional redundancy inhabits the cold, oxic subseafloor aquifer.</title>
        <authorList>
            <person name="Tully B.J."/>
            <person name="Wheat C.G."/>
            <person name="Glazer B.T."/>
            <person name="Huber J.A."/>
        </authorList>
    </citation>
    <scope>NUCLEOTIDE SEQUENCE [LARGE SCALE GENOMIC DNA]</scope>
</reference>
<accession>A0A2A4T727</accession>
<evidence type="ECO:0000256" key="1">
    <source>
        <dbReference type="ARBA" id="ARBA00022723"/>
    </source>
</evidence>
<dbReference type="EMBL" id="NVSR01000014">
    <property type="protein sequence ID" value="PCI29450.1"/>
    <property type="molecule type" value="Genomic_DNA"/>
</dbReference>
<gene>
    <name evidence="4" type="ORF">COB67_04125</name>
</gene>
<evidence type="ECO:0000259" key="3">
    <source>
        <dbReference type="Pfam" id="PF08797"/>
    </source>
</evidence>
<sequence length="232" mass="26694">MTAIQNFLDVKTLFLTWQSNQNRQKRYFVGSIVHNENNEYCFSYNINSNDYKEAREEGYTGYPAFKLGAKVFTNNVIETFMKRLPPRSRKDFKKYLSHHYLSEDFNCSDFVLISHTGVQLPSDGFDLMPDLSEASIPFEYLMEVAGTRHNITFGDFDEIELDSNASLVPEPANTYDCNAIAIHCNSQRVGYVNRLLCTSIHRLIETRSIDAVIAKKSGTSERPLLYLMLKVR</sequence>
<feature type="domain" description="HIRAN" evidence="3">
    <location>
        <begin position="143"/>
        <end position="211"/>
    </location>
</feature>
<protein>
    <recommendedName>
        <fullName evidence="3">HIRAN domain-containing protein</fullName>
    </recommendedName>
</protein>
<keyword evidence="1" id="KW-0479">Metal-binding</keyword>
<organism evidence="4 5">
    <name type="scientific">SAR324 cluster bacterium</name>
    <dbReference type="NCBI Taxonomy" id="2024889"/>
    <lineage>
        <taxon>Bacteria</taxon>
        <taxon>Deltaproteobacteria</taxon>
        <taxon>SAR324 cluster</taxon>
    </lineage>
</organism>
<dbReference type="Pfam" id="PF08797">
    <property type="entry name" value="HIRAN"/>
    <property type="match status" value="1"/>
</dbReference>
<dbReference type="Proteomes" id="UP000218113">
    <property type="component" value="Unassembled WGS sequence"/>
</dbReference>
<proteinExistence type="predicted"/>
<dbReference type="AlphaFoldDB" id="A0A2A4T727"/>
<evidence type="ECO:0000313" key="5">
    <source>
        <dbReference type="Proteomes" id="UP000218113"/>
    </source>
</evidence>
<evidence type="ECO:0000313" key="4">
    <source>
        <dbReference type="EMBL" id="PCI29450.1"/>
    </source>
</evidence>
<dbReference type="GO" id="GO:0003676">
    <property type="term" value="F:nucleic acid binding"/>
    <property type="evidence" value="ECO:0007669"/>
    <property type="project" value="InterPro"/>
</dbReference>
<dbReference type="InterPro" id="IPR014905">
    <property type="entry name" value="HIRAN"/>
</dbReference>
<dbReference type="Gene3D" id="3.30.70.2330">
    <property type="match status" value="1"/>
</dbReference>
<dbReference type="GO" id="GO:0008270">
    <property type="term" value="F:zinc ion binding"/>
    <property type="evidence" value="ECO:0007669"/>
    <property type="project" value="InterPro"/>
</dbReference>
<dbReference type="GO" id="GO:0016818">
    <property type="term" value="F:hydrolase activity, acting on acid anhydrides, in phosphorus-containing anhydrides"/>
    <property type="evidence" value="ECO:0007669"/>
    <property type="project" value="InterPro"/>
</dbReference>
<evidence type="ECO:0000256" key="2">
    <source>
        <dbReference type="ARBA" id="ARBA00022801"/>
    </source>
</evidence>